<evidence type="ECO:0000313" key="9">
    <source>
        <dbReference type="EMBL" id="GHJ83827.1"/>
    </source>
</evidence>
<evidence type="ECO:0000256" key="3">
    <source>
        <dbReference type="ARBA" id="ARBA00066659"/>
    </source>
</evidence>
<keyword evidence="8" id="KW-0460">Magnesium</keyword>
<dbReference type="PIRSF" id="PIRSF000915">
    <property type="entry name" value="PGP-type_phosphatase"/>
    <property type="match status" value="1"/>
</dbReference>
<dbReference type="Proteomes" id="UP000620104">
    <property type="component" value="Unassembled WGS sequence"/>
</dbReference>
<keyword evidence="1 5" id="KW-0378">Hydrolase</keyword>
<reference evidence="9" key="1">
    <citation type="submission" date="2020-07" db="EMBL/GenBank/DDBJ databases">
        <title>Draft Genome Sequence of a Deep-Sea Yeast, Naganishia (Cryptococcus) liquefaciens strain N6.</title>
        <authorList>
            <person name="Han Y.W."/>
            <person name="Kajitani R."/>
            <person name="Morimoto H."/>
            <person name="Parhat M."/>
            <person name="Tsubouchi H."/>
            <person name="Bakenova O."/>
            <person name="Ogata M."/>
            <person name="Argunhan B."/>
            <person name="Aoki R."/>
            <person name="Kajiwara S."/>
            <person name="Itoh T."/>
            <person name="Iwasaki H."/>
        </authorList>
    </citation>
    <scope>NUCLEOTIDE SEQUENCE</scope>
    <source>
        <strain evidence="9">N6</strain>
    </source>
</reference>
<evidence type="ECO:0000256" key="7">
    <source>
        <dbReference type="PIRSR" id="PIRSR000915-2"/>
    </source>
</evidence>
<feature type="active site" description="Proton donor" evidence="6">
    <location>
        <position position="29"/>
    </location>
</feature>
<dbReference type="PANTHER" id="PTHR19288">
    <property type="entry name" value="4-NITROPHENYLPHOSPHATASE-RELATED"/>
    <property type="match status" value="1"/>
</dbReference>
<evidence type="ECO:0000256" key="6">
    <source>
        <dbReference type="PIRSR" id="PIRSR000915-1"/>
    </source>
</evidence>
<feature type="binding site" evidence="8">
    <location>
        <position position="249"/>
    </location>
    <ligand>
        <name>Mg(2+)</name>
        <dbReference type="ChEBI" id="CHEBI:18420"/>
    </ligand>
</feature>
<sequence>MTRTSQHLTSEEQYAQLLDRYDTFLFDCDGVIWTGPKLVPGITKVLDLLRSRGKNILFVTNNAKKSREMYKKAFDGFGIQASVEEIFGSAYASAVYLAKILNFPKDKRVYVIGEEGIEHELKSLGVQFAGGTDPEDRVFVPSGDYSSINPDPSIGAVLCGFDAYVNYKKYAKAHTYIMNNPGCEFILTNADATYPAGGAFYPGSGSMSAPLRYSTKKTPTIIGKPHKHMMDTIMAAHHFDPTRTIMIGDNLETDILFGINSNIATLLVMTGVTNESHLSGENKSDTVPDYIVASMGDFAILNDKE</sequence>
<evidence type="ECO:0000313" key="10">
    <source>
        <dbReference type="Proteomes" id="UP000620104"/>
    </source>
</evidence>
<dbReference type="InterPro" id="IPR006349">
    <property type="entry name" value="PGP_euk"/>
</dbReference>
<dbReference type="GO" id="GO:0008967">
    <property type="term" value="F:phosphoglycolate phosphatase activity"/>
    <property type="evidence" value="ECO:0007669"/>
    <property type="project" value="TreeGrafter"/>
</dbReference>
<comment type="caution">
    <text evidence="9">The sequence shown here is derived from an EMBL/GenBank/DDBJ whole genome shotgun (WGS) entry which is preliminary data.</text>
</comment>
<dbReference type="GO" id="GO:0046872">
    <property type="term" value="F:metal ion binding"/>
    <property type="evidence" value="ECO:0007669"/>
    <property type="project" value="UniProtKB-KW"/>
</dbReference>
<dbReference type="EC" id="3.1.3.41" evidence="3 5"/>
<dbReference type="InterPro" id="IPR006357">
    <property type="entry name" value="HAD-SF_hydro_IIA"/>
</dbReference>
<organism evidence="9 10">
    <name type="scientific">Naganishia liquefaciens</name>
    <dbReference type="NCBI Taxonomy" id="104408"/>
    <lineage>
        <taxon>Eukaryota</taxon>
        <taxon>Fungi</taxon>
        <taxon>Dikarya</taxon>
        <taxon>Basidiomycota</taxon>
        <taxon>Agaricomycotina</taxon>
        <taxon>Tremellomycetes</taxon>
        <taxon>Filobasidiales</taxon>
        <taxon>Filobasidiaceae</taxon>
        <taxon>Naganishia</taxon>
    </lineage>
</organism>
<evidence type="ECO:0000256" key="5">
    <source>
        <dbReference type="PIRNR" id="PIRNR000915"/>
    </source>
</evidence>
<dbReference type="OrthoDB" id="413953at2759"/>
<feature type="binding site" evidence="8">
    <location>
        <position position="29"/>
    </location>
    <ligand>
        <name>Mg(2+)</name>
        <dbReference type="ChEBI" id="CHEBI:18420"/>
    </ligand>
</feature>
<comment type="catalytic activity">
    <reaction evidence="2 5">
        <text>4-nitrophenyl phosphate + H2O = 4-nitrophenol + phosphate + H(+)</text>
        <dbReference type="Rhea" id="RHEA:21664"/>
        <dbReference type="ChEBI" id="CHEBI:15377"/>
        <dbReference type="ChEBI" id="CHEBI:15378"/>
        <dbReference type="ChEBI" id="CHEBI:43474"/>
        <dbReference type="ChEBI" id="CHEBI:57917"/>
        <dbReference type="ChEBI" id="CHEBI:61146"/>
        <dbReference type="EC" id="3.1.3.41"/>
    </reaction>
</comment>
<evidence type="ECO:0000256" key="1">
    <source>
        <dbReference type="ARBA" id="ARBA00022801"/>
    </source>
</evidence>
<accession>A0A8H3TMK5</accession>
<feature type="active site" description="Proton donor" evidence="6">
    <location>
        <position position="27"/>
    </location>
</feature>
<dbReference type="GO" id="GO:0005737">
    <property type="term" value="C:cytoplasm"/>
    <property type="evidence" value="ECO:0007669"/>
    <property type="project" value="TreeGrafter"/>
</dbReference>
<evidence type="ECO:0000256" key="4">
    <source>
        <dbReference type="ARBA" id="ARBA00069197"/>
    </source>
</evidence>
<name>A0A8H3TMK5_9TREE</name>
<dbReference type="InterPro" id="IPR023214">
    <property type="entry name" value="HAD_sf"/>
</dbReference>
<protein>
    <recommendedName>
        <fullName evidence="4 5">4-nitrophenylphosphatase</fullName>
        <shortName evidence="5">PNPPase</shortName>
        <ecNumber evidence="3 5">3.1.3.41</ecNumber>
    </recommendedName>
</protein>
<proteinExistence type="predicted"/>
<feature type="binding site" evidence="8">
    <location>
        <position position="27"/>
    </location>
    <ligand>
        <name>Mg(2+)</name>
        <dbReference type="ChEBI" id="CHEBI:18420"/>
    </ligand>
</feature>
<dbReference type="Gene3D" id="3.40.50.1000">
    <property type="entry name" value="HAD superfamily/HAD-like"/>
    <property type="match status" value="2"/>
</dbReference>
<dbReference type="NCBIfam" id="TIGR01460">
    <property type="entry name" value="HAD-SF-IIA"/>
    <property type="match status" value="1"/>
</dbReference>
<evidence type="ECO:0000256" key="8">
    <source>
        <dbReference type="PIRSR" id="PIRSR000915-3"/>
    </source>
</evidence>
<dbReference type="AlphaFoldDB" id="A0A8H3TMK5"/>
<dbReference type="GO" id="GO:0004035">
    <property type="term" value="F:alkaline phosphatase activity"/>
    <property type="evidence" value="ECO:0007669"/>
    <property type="project" value="TreeGrafter"/>
</dbReference>
<dbReference type="Pfam" id="PF13344">
    <property type="entry name" value="Hydrolase_6"/>
    <property type="match status" value="1"/>
</dbReference>
<dbReference type="EMBL" id="BLZA01000005">
    <property type="protein sequence ID" value="GHJ83827.1"/>
    <property type="molecule type" value="Genomic_DNA"/>
</dbReference>
<dbReference type="PANTHER" id="PTHR19288:SF46">
    <property type="entry name" value="HALOACID DEHALOGENASE-LIKE HYDROLASE DOMAIN-CONTAINING PROTEIN 2"/>
    <property type="match status" value="1"/>
</dbReference>
<keyword evidence="10" id="KW-1185">Reference proteome</keyword>
<keyword evidence="8" id="KW-0479">Metal-binding</keyword>
<dbReference type="FunFam" id="3.40.50.1000:FF:000039">
    <property type="entry name" value="Phosphoglycolate phosphatase"/>
    <property type="match status" value="1"/>
</dbReference>
<dbReference type="InterPro" id="IPR036412">
    <property type="entry name" value="HAD-like_sf"/>
</dbReference>
<dbReference type="Pfam" id="PF13242">
    <property type="entry name" value="Hydrolase_like"/>
    <property type="match status" value="1"/>
</dbReference>
<feature type="binding site" evidence="7">
    <location>
        <position position="224"/>
    </location>
    <ligand>
        <name>substrate</name>
    </ligand>
</feature>
<gene>
    <name evidence="9" type="ORF">NliqN6_0229</name>
</gene>
<comment type="cofactor">
    <cofactor evidence="8">
        <name>Mg(2+)</name>
        <dbReference type="ChEBI" id="CHEBI:18420"/>
    </cofactor>
    <text evidence="8">Divalent metal ions. Mg(2+) is the most effective.</text>
</comment>
<evidence type="ECO:0000256" key="2">
    <source>
        <dbReference type="ARBA" id="ARBA00050247"/>
    </source>
</evidence>
<dbReference type="SUPFAM" id="SSF56784">
    <property type="entry name" value="HAD-like"/>
    <property type="match status" value="1"/>
</dbReference>
<dbReference type="NCBIfam" id="TIGR01452">
    <property type="entry name" value="PGP_euk"/>
    <property type="match status" value="1"/>
</dbReference>